<keyword evidence="1" id="KW-0732">Signal</keyword>
<dbReference type="Pfam" id="PF05267">
    <property type="entry name" value="DUF725"/>
    <property type="match status" value="1"/>
</dbReference>
<keyword evidence="5" id="KW-1185">Reference proteome</keyword>
<evidence type="ECO:0000259" key="2">
    <source>
        <dbReference type="Pfam" id="PF05267"/>
    </source>
</evidence>
<evidence type="ECO:0000313" key="5">
    <source>
        <dbReference type="Proteomes" id="UP000606786"/>
    </source>
</evidence>
<protein>
    <submittedName>
        <fullName evidence="3">(Mediterranean fruit fly) hypothetical protein</fullName>
    </submittedName>
</protein>
<dbReference type="AlphaFoldDB" id="W8CBX8"/>
<evidence type="ECO:0000256" key="1">
    <source>
        <dbReference type="SAM" id="SignalP"/>
    </source>
</evidence>
<gene>
    <name evidence="3" type="ORF">CCAP1982_LOCUS23077</name>
</gene>
<proteinExistence type="evidence at transcript level"/>
<reference evidence="4" key="2">
    <citation type="journal article" date="2014" name="BMC Genomics">
        <title>A genomic perspective to assessing quality of mass-reared SIT flies used in Mediterranean fruit fly (Ceratitis capitata) eradication in California.</title>
        <authorList>
            <person name="Calla B."/>
            <person name="Hall B."/>
            <person name="Hou S."/>
            <person name="Geib S.M."/>
        </authorList>
    </citation>
    <scope>NUCLEOTIDE SEQUENCE</scope>
</reference>
<evidence type="ECO:0000313" key="4">
    <source>
        <dbReference type="EMBL" id="JAC06432.1"/>
    </source>
</evidence>
<dbReference type="EMBL" id="CAJHJT010000056">
    <property type="protein sequence ID" value="CAD7015127.1"/>
    <property type="molecule type" value="Genomic_DNA"/>
</dbReference>
<evidence type="ECO:0000313" key="3">
    <source>
        <dbReference type="EMBL" id="CAD7015127.1"/>
    </source>
</evidence>
<dbReference type="EMBL" id="GAMC01000124">
    <property type="protein sequence ID" value="JAC06432.1"/>
    <property type="molecule type" value="mRNA"/>
</dbReference>
<dbReference type="Proteomes" id="UP000606786">
    <property type="component" value="Unassembled WGS sequence"/>
</dbReference>
<reference evidence="4" key="1">
    <citation type="submission" date="2013-07" db="EMBL/GenBank/DDBJ databases">
        <authorList>
            <person name="Geib S."/>
        </authorList>
    </citation>
    <scope>NUCLEOTIDE SEQUENCE</scope>
</reference>
<accession>W8CBX8</accession>
<sequence>MQSLAFTTLFTAIIANTVAVPISASAKATADNGILNLLVQTNALGGNANSEITTECFNYYMPILNQISLNFSVQYEQCVGIADQAAARLSSTAAKHRATYVNETAATCNTFTLCNSKRDTLDFFNCYATAATADINKFNNLSDNASNVAISLKTGLQQIEFVKDICTSEAQHTYTKRTSETYKELYACFDNGLPKTSTPSSNFAVN</sequence>
<feature type="chain" id="PRO_5033708456" evidence="1">
    <location>
        <begin position="20"/>
        <end position="206"/>
    </location>
</feature>
<feature type="signal peptide" evidence="1">
    <location>
        <begin position="1"/>
        <end position="19"/>
    </location>
</feature>
<dbReference type="InterPro" id="IPR007931">
    <property type="entry name" value="TsetseEP"/>
</dbReference>
<feature type="domain" description="Protein TsetseEP" evidence="2">
    <location>
        <begin position="53"/>
        <end position="172"/>
    </location>
</feature>
<name>W8CBX8_CERCA</name>
<reference evidence="3" key="3">
    <citation type="submission" date="2020-11" db="EMBL/GenBank/DDBJ databases">
        <authorList>
            <person name="Whitehead M."/>
        </authorList>
    </citation>
    <scope>NUCLEOTIDE SEQUENCE</scope>
    <source>
        <strain evidence="3">EGII</strain>
    </source>
</reference>
<organism evidence="4">
    <name type="scientific">Ceratitis capitata</name>
    <name type="common">Mediterranean fruit fly</name>
    <name type="synonym">Tephritis capitata</name>
    <dbReference type="NCBI Taxonomy" id="7213"/>
    <lineage>
        <taxon>Eukaryota</taxon>
        <taxon>Metazoa</taxon>
        <taxon>Ecdysozoa</taxon>
        <taxon>Arthropoda</taxon>
        <taxon>Hexapoda</taxon>
        <taxon>Insecta</taxon>
        <taxon>Pterygota</taxon>
        <taxon>Neoptera</taxon>
        <taxon>Endopterygota</taxon>
        <taxon>Diptera</taxon>
        <taxon>Brachycera</taxon>
        <taxon>Muscomorpha</taxon>
        <taxon>Tephritoidea</taxon>
        <taxon>Tephritidae</taxon>
        <taxon>Ceratitis</taxon>
        <taxon>Ceratitis</taxon>
    </lineage>
</organism>
<dbReference type="OrthoDB" id="7980281at2759"/>